<keyword evidence="5" id="KW-0479">Metal-binding</keyword>
<dbReference type="InterPro" id="IPR027806">
    <property type="entry name" value="HARBI1_dom"/>
</dbReference>
<dbReference type="GO" id="GO:0005634">
    <property type="term" value="C:nucleus"/>
    <property type="evidence" value="ECO:0007669"/>
    <property type="project" value="UniProtKB-SubCell"/>
</dbReference>
<evidence type="ECO:0000259" key="9">
    <source>
        <dbReference type="Pfam" id="PF26138"/>
    </source>
</evidence>
<evidence type="ECO:0000256" key="3">
    <source>
        <dbReference type="ARBA" id="ARBA00006958"/>
    </source>
</evidence>
<comment type="subcellular location">
    <subcellularLocation>
        <location evidence="2">Nucleus</location>
    </subcellularLocation>
</comment>
<evidence type="ECO:0000256" key="4">
    <source>
        <dbReference type="ARBA" id="ARBA00022722"/>
    </source>
</evidence>
<evidence type="ECO:0000313" key="10">
    <source>
        <dbReference type="EMBL" id="PIA60800.1"/>
    </source>
</evidence>
<comment type="cofactor">
    <cofactor evidence="1">
        <name>a divalent metal cation</name>
        <dbReference type="ChEBI" id="CHEBI:60240"/>
    </cofactor>
</comment>
<evidence type="ECO:0000256" key="6">
    <source>
        <dbReference type="ARBA" id="ARBA00022801"/>
    </source>
</evidence>
<dbReference type="PANTHER" id="PTHR22930:SF259">
    <property type="entry name" value="OS08G0106900 PROTEIN"/>
    <property type="match status" value="1"/>
</dbReference>
<dbReference type="Pfam" id="PF13359">
    <property type="entry name" value="DDE_Tnp_4"/>
    <property type="match status" value="1"/>
</dbReference>
<gene>
    <name evidence="10" type="ORF">AQUCO_00300371v1</name>
</gene>
<feature type="domain" description="DDE Tnp4" evidence="8">
    <location>
        <begin position="178"/>
        <end position="236"/>
    </location>
</feature>
<proteinExistence type="inferred from homology"/>
<dbReference type="EMBL" id="KZ305020">
    <property type="protein sequence ID" value="PIA60800.1"/>
    <property type="molecule type" value="Genomic_DNA"/>
</dbReference>
<keyword evidence="7" id="KW-0539">Nucleus</keyword>
<dbReference type="InterPro" id="IPR058353">
    <property type="entry name" value="DUF8040"/>
</dbReference>
<name>A0A2G5EYK2_AQUCA</name>
<evidence type="ECO:0000256" key="2">
    <source>
        <dbReference type="ARBA" id="ARBA00004123"/>
    </source>
</evidence>
<keyword evidence="4" id="KW-0540">Nuclease</keyword>
<evidence type="ECO:0000256" key="1">
    <source>
        <dbReference type="ARBA" id="ARBA00001968"/>
    </source>
</evidence>
<keyword evidence="11" id="KW-1185">Reference proteome</keyword>
<evidence type="ECO:0000259" key="8">
    <source>
        <dbReference type="Pfam" id="PF13359"/>
    </source>
</evidence>
<protein>
    <submittedName>
        <fullName evidence="10">Uncharacterized protein</fullName>
    </submittedName>
</protein>
<dbReference type="InParanoid" id="A0A2G5EYK2"/>
<evidence type="ECO:0000313" key="11">
    <source>
        <dbReference type="Proteomes" id="UP000230069"/>
    </source>
</evidence>
<comment type="similarity">
    <text evidence="3">Belongs to the HARBI1 family.</text>
</comment>
<sequence length="252" mass="28952">MANSTEEERIREVVVVGAANVARLAMTITTQFLFHQIPKEPCVNYVSDRNTYMDSVLKRDRKCKSNLRMRADAFRSLCSLIRGKKLLEDTRNCEVEEMVMRFLHLIGHNVRHRAIESRYYRSLETISRQFNETLDAILKLYPCLVADHGEPTHNGGTPSQIFNGIRYEKYFKNCLGALDGTHIVATVPGDEVERFRSGRKSFTSQNVLAACSFDLKFTYVLVGWEGTTHDQRVLDDARTRPNPFRIPQGIYL</sequence>
<dbReference type="Pfam" id="PF26138">
    <property type="entry name" value="DUF8040"/>
    <property type="match status" value="1"/>
</dbReference>
<dbReference type="AlphaFoldDB" id="A0A2G5EYK2"/>
<dbReference type="GO" id="GO:0004518">
    <property type="term" value="F:nuclease activity"/>
    <property type="evidence" value="ECO:0007669"/>
    <property type="project" value="UniProtKB-KW"/>
</dbReference>
<accession>A0A2G5EYK2</accession>
<evidence type="ECO:0000256" key="7">
    <source>
        <dbReference type="ARBA" id="ARBA00023242"/>
    </source>
</evidence>
<dbReference type="PANTHER" id="PTHR22930">
    <property type="match status" value="1"/>
</dbReference>
<feature type="domain" description="DUF8040" evidence="9">
    <location>
        <begin position="50"/>
        <end position="139"/>
    </location>
</feature>
<dbReference type="OrthoDB" id="1851308at2759"/>
<dbReference type="GO" id="GO:0016787">
    <property type="term" value="F:hydrolase activity"/>
    <property type="evidence" value="ECO:0007669"/>
    <property type="project" value="UniProtKB-KW"/>
</dbReference>
<organism evidence="10 11">
    <name type="scientific">Aquilegia coerulea</name>
    <name type="common">Rocky mountain columbine</name>
    <dbReference type="NCBI Taxonomy" id="218851"/>
    <lineage>
        <taxon>Eukaryota</taxon>
        <taxon>Viridiplantae</taxon>
        <taxon>Streptophyta</taxon>
        <taxon>Embryophyta</taxon>
        <taxon>Tracheophyta</taxon>
        <taxon>Spermatophyta</taxon>
        <taxon>Magnoliopsida</taxon>
        <taxon>Ranunculales</taxon>
        <taxon>Ranunculaceae</taxon>
        <taxon>Thalictroideae</taxon>
        <taxon>Aquilegia</taxon>
    </lineage>
</organism>
<reference evidence="10 11" key="1">
    <citation type="submission" date="2017-09" db="EMBL/GenBank/DDBJ databases">
        <title>WGS assembly of Aquilegia coerulea Goldsmith.</title>
        <authorList>
            <person name="Hodges S."/>
            <person name="Kramer E."/>
            <person name="Nordborg M."/>
            <person name="Tomkins J."/>
            <person name="Borevitz J."/>
            <person name="Derieg N."/>
            <person name="Yan J."/>
            <person name="Mihaltcheva S."/>
            <person name="Hayes R.D."/>
            <person name="Rokhsar D."/>
        </authorList>
    </citation>
    <scope>NUCLEOTIDE SEQUENCE [LARGE SCALE GENOMIC DNA]</scope>
    <source>
        <strain evidence="11">cv. Goldsmith</strain>
    </source>
</reference>
<evidence type="ECO:0000256" key="5">
    <source>
        <dbReference type="ARBA" id="ARBA00022723"/>
    </source>
</evidence>
<dbReference type="Proteomes" id="UP000230069">
    <property type="component" value="Unassembled WGS sequence"/>
</dbReference>
<keyword evidence="6" id="KW-0378">Hydrolase</keyword>
<dbReference type="GO" id="GO:0046872">
    <property type="term" value="F:metal ion binding"/>
    <property type="evidence" value="ECO:0007669"/>
    <property type="project" value="UniProtKB-KW"/>
</dbReference>
<dbReference type="InterPro" id="IPR045249">
    <property type="entry name" value="HARBI1-like"/>
</dbReference>